<feature type="transmembrane region" description="Helical" evidence="7">
    <location>
        <begin position="210"/>
        <end position="234"/>
    </location>
</feature>
<comment type="subcellular location">
    <subcellularLocation>
        <location evidence="1">Membrane</location>
        <topology evidence="1">Multi-pass membrane protein</topology>
    </subcellularLocation>
</comment>
<dbReference type="EMBL" id="CP063982">
    <property type="protein sequence ID" value="UOD50230.1"/>
    <property type="molecule type" value="Genomic_DNA"/>
</dbReference>
<protein>
    <submittedName>
        <fullName evidence="8">AEC family transporter</fullName>
    </submittedName>
</protein>
<keyword evidence="6 7" id="KW-0472">Membrane</keyword>
<keyword evidence="4 7" id="KW-0812">Transmembrane</keyword>
<gene>
    <name evidence="8" type="ORF">DHf2319_12450</name>
</gene>
<evidence type="ECO:0000313" key="9">
    <source>
        <dbReference type="Proteomes" id="UP000831607"/>
    </source>
</evidence>
<feature type="transmembrane region" description="Helical" evidence="7">
    <location>
        <begin position="272"/>
        <end position="293"/>
    </location>
</feature>
<dbReference type="PANTHER" id="PTHR36838">
    <property type="entry name" value="AUXIN EFFLUX CARRIER FAMILY PROTEIN"/>
    <property type="match status" value="1"/>
</dbReference>
<dbReference type="RefSeq" id="WP_243478628.1">
    <property type="nucleotide sequence ID" value="NZ_CP063982.1"/>
</dbReference>
<feature type="transmembrane region" description="Helical" evidence="7">
    <location>
        <begin position="6"/>
        <end position="28"/>
    </location>
</feature>
<evidence type="ECO:0000256" key="6">
    <source>
        <dbReference type="ARBA" id="ARBA00023136"/>
    </source>
</evidence>
<dbReference type="InterPro" id="IPR004776">
    <property type="entry name" value="Mem_transp_PIN-like"/>
</dbReference>
<proteinExistence type="predicted"/>
<keyword evidence="9" id="KW-1185">Reference proteome</keyword>
<evidence type="ECO:0000256" key="7">
    <source>
        <dbReference type="SAM" id="Phobius"/>
    </source>
</evidence>
<feature type="transmembrane region" description="Helical" evidence="7">
    <location>
        <begin position="69"/>
        <end position="92"/>
    </location>
</feature>
<feature type="transmembrane region" description="Helical" evidence="7">
    <location>
        <begin position="35"/>
        <end position="57"/>
    </location>
</feature>
<evidence type="ECO:0000313" key="8">
    <source>
        <dbReference type="EMBL" id="UOD50230.1"/>
    </source>
</evidence>
<keyword evidence="5 7" id="KW-1133">Transmembrane helix</keyword>
<evidence type="ECO:0000256" key="3">
    <source>
        <dbReference type="ARBA" id="ARBA00022475"/>
    </source>
</evidence>
<sequence length="298" mass="31282">MSVLISAYLAMLVRLMPLVACVVVGFIWGRREQPYPTAFVSTLVTYVAIPALTFHTLMTTPLAASTMTWVLALSVIALLVAGVVVAVVLRLLGLSGRDLGQTAWIPNAGNLGLPMSELVFGVQGLTIAIAFFAASSFVSFTFGLRWLTGSVGKVWRQPVVWATLIGIGLRALDMQAPQWSLDSAKLLGSMAVPLMLVTLGHTLSQLPRSGFMAGSGVTVARFVSGIVVALLLFAPIGIDPLIAAPIALQMLMPCAVNSYLFARLHGNGGDAAAGAVLISTLVFLLLAPLLLWLGGVGQ</sequence>
<evidence type="ECO:0000256" key="5">
    <source>
        <dbReference type="ARBA" id="ARBA00022989"/>
    </source>
</evidence>
<keyword evidence="2" id="KW-0813">Transport</keyword>
<keyword evidence="3" id="KW-1003">Cell membrane</keyword>
<dbReference type="Proteomes" id="UP000831607">
    <property type="component" value="Chromosome"/>
</dbReference>
<organism evidence="8 9">
    <name type="scientific">Orrella daihaiensis</name>
    <dbReference type="NCBI Taxonomy" id="2782176"/>
    <lineage>
        <taxon>Bacteria</taxon>
        <taxon>Pseudomonadati</taxon>
        <taxon>Pseudomonadota</taxon>
        <taxon>Betaproteobacteria</taxon>
        <taxon>Burkholderiales</taxon>
        <taxon>Alcaligenaceae</taxon>
        <taxon>Orrella</taxon>
    </lineage>
</organism>
<evidence type="ECO:0000256" key="2">
    <source>
        <dbReference type="ARBA" id="ARBA00022448"/>
    </source>
</evidence>
<name>A0ABY4AMC5_9BURK</name>
<reference evidence="8 9" key="1">
    <citation type="submission" date="2020-11" db="EMBL/GenBank/DDBJ databases">
        <title>Algicoccus daihaiensis sp.nov., isolated from Daihai Lake in Inner Mongolia.</title>
        <authorList>
            <person name="Kai J."/>
        </authorList>
    </citation>
    <scope>NUCLEOTIDE SEQUENCE [LARGE SCALE GENOMIC DNA]</scope>
    <source>
        <strain evidence="9">f23</strain>
    </source>
</reference>
<feature type="transmembrane region" description="Helical" evidence="7">
    <location>
        <begin position="118"/>
        <end position="142"/>
    </location>
</feature>
<evidence type="ECO:0000256" key="1">
    <source>
        <dbReference type="ARBA" id="ARBA00004141"/>
    </source>
</evidence>
<dbReference type="PANTHER" id="PTHR36838:SF1">
    <property type="entry name" value="SLR1864 PROTEIN"/>
    <property type="match status" value="1"/>
</dbReference>
<evidence type="ECO:0000256" key="4">
    <source>
        <dbReference type="ARBA" id="ARBA00022692"/>
    </source>
</evidence>
<accession>A0ABY4AMC5</accession>
<dbReference type="Pfam" id="PF03547">
    <property type="entry name" value="Mem_trans"/>
    <property type="match status" value="1"/>
</dbReference>